<evidence type="ECO:0000313" key="3">
    <source>
        <dbReference type="Proteomes" id="UP001345219"/>
    </source>
</evidence>
<dbReference type="EMBL" id="JAXIOK010000004">
    <property type="protein sequence ID" value="KAK4773852.1"/>
    <property type="molecule type" value="Genomic_DNA"/>
</dbReference>
<dbReference type="SUPFAM" id="SSF47802">
    <property type="entry name" value="DNA polymerase beta, N-terminal domain-like"/>
    <property type="match status" value="1"/>
</dbReference>
<evidence type="ECO:0000313" key="2">
    <source>
        <dbReference type="EMBL" id="KAK4773852.1"/>
    </source>
</evidence>
<dbReference type="InterPro" id="IPR022312">
    <property type="entry name" value="DNA_pol_X"/>
</dbReference>
<evidence type="ECO:0000259" key="1">
    <source>
        <dbReference type="Pfam" id="PF14716"/>
    </source>
</evidence>
<dbReference type="InterPro" id="IPR010996">
    <property type="entry name" value="HHH_MUS81"/>
</dbReference>
<accession>A0AAN7QPR0</accession>
<organism evidence="2 3">
    <name type="scientific">Trapa incisa</name>
    <dbReference type="NCBI Taxonomy" id="236973"/>
    <lineage>
        <taxon>Eukaryota</taxon>
        <taxon>Viridiplantae</taxon>
        <taxon>Streptophyta</taxon>
        <taxon>Embryophyta</taxon>
        <taxon>Tracheophyta</taxon>
        <taxon>Spermatophyta</taxon>
        <taxon>Magnoliopsida</taxon>
        <taxon>eudicotyledons</taxon>
        <taxon>Gunneridae</taxon>
        <taxon>Pentapetalae</taxon>
        <taxon>rosids</taxon>
        <taxon>malvids</taxon>
        <taxon>Myrtales</taxon>
        <taxon>Lythraceae</taxon>
        <taxon>Trapa</taxon>
    </lineage>
</organism>
<dbReference type="GO" id="GO:0005634">
    <property type="term" value="C:nucleus"/>
    <property type="evidence" value="ECO:0007669"/>
    <property type="project" value="TreeGrafter"/>
</dbReference>
<proteinExistence type="predicted"/>
<name>A0AAN7QPR0_9MYRT</name>
<reference evidence="2 3" key="1">
    <citation type="journal article" date="2023" name="Hortic Res">
        <title>Pangenome of water caltrop reveals structural variations and asymmetric subgenome divergence after allopolyploidization.</title>
        <authorList>
            <person name="Zhang X."/>
            <person name="Chen Y."/>
            <person name="Wang L."/>
            <person name="Yuan Y."/>
            <person name="Fang M."/>
            <person name="Shi L."/>
            <person name="Lu R."/>
            <person name="Comes H.P."/>
            <person name="Ma Y."/>
            <person name="Chen Y."/>
            <person name="Huang G."/>
            <person name="Zhou Y."/>
            <person name="Zheng Z."/>
            <person name="Qiu Y."/>
        </authorList>
    </citation>
    <scope>NUCLEOTIDE SEQUENCE [LARGE SCALE GENOMIC DNA]</scope>
    <source>
        <tissue evidence="2">Roots</tissue>
    </source>
</reference>
<gene>
    <name evidence="2" type="ORF">SAY87_028871</name>
</gene>
<sequence>MNSLNRNLTEIFGKFINIYRALGDDGRSYNYYKAIPVIEKLPFKIESAEHVKHLPSSGKSMQEHMSDFISICFFSLWKHHNSYVVIVDNISFRHLCLDWLLSHAPLEWSNLV</sequence>
<feature type="domain" description="Crossover junction endonuclease MUS81-like HHH" evidence="1">
    <location>
        <begin position="5"/>
        <end position="68"/>
    </location>
</feature>
<dbReference type="GO" id="GO:0003887">
    <property type="term" value="F:DNA-directed DNA polymerase activity"/>
    <property type="evidence" value="ECO:0007669"/>
    <property type="project" value="InterPro"/>
</dbReference>
<comment type="caution">
    <text evidence="2">The sequence shown here is derived from an EMBL/GenBank/DDBJ whole genome shotgun (WGS) entry which is preliminary data.</text>
</comment>
<dbReference type="PANTHER" id="PTHR11276:SF41">
    <property type="entry name" value="DNA POLYMERASE LAMBDA"/>
    <property type="match status" value="1"/>
</dbReference>
<dbReference type="Proteomes" id="UP001345219">
    <property type="component" value="Chromosome 22"/>
</dbReference>
<keyword evidence="3" id="KW-1185">Reference proteome</keyword>
<dbReference type="InterPro" id="IPR027421">
    <property type="entry name" value="DNA_pol_lamdba_lyase_dom_sf"/>
</dbReference>
<dbReference type="PANTHER" id="PTHR11276">
    <property type="entry name" value="DNA POLYMERASE TYPE-X FAMILY MEMBER"/>
    <property type="match status" value="1"/>
</dbReference>
<dbReference type="Gene3D" id="1.10.150.110">
    <property type="entry name" value="DNA polymerase beta, N-terminal domain-like"/>
    <property type="match status" value="1"/>
</dbReference>
<dbReference type="GO" id="GO:0006303">
    <property type="term" value="P:double-strand break repair via nonhomologous end joining"/>
    <property type="evidence" value="ECO:0007669"/>
    <property type="project" value="TreeGrafter"/>
</dbReference>
<dbReference type="AlphaFoldDB" id="A0AAN7QPR0"/>
<protein>
    <recommendedName>
        <fullName evidence="1">Crossover junction endonuclease MUS81-like HHH domain-containing protein</fullName>
    </recommendedName>
</protein>
<dbReference type="GO" id="GO:0003677">
    <property type="term" value="F:DNA binding"/>
    <property type="evidence" value="ECO:0007669"/>
    <property type="project" value="InterPro"/>
</dbReference>
<dbReference type="Pfam" id="PF14716">
    <property type="entry name" value="HHH_8"/>
    <property type="match status" value="1"/>
</dbReference>